<organism evidence="1 2">
    <name type="scientific">Hominisplanchenecus murintestinalis</name>
    <dbReference type="NCBI Taxonomy" id="2941517"/>
    <lineage>
        <taxon>Bacteria</taxon>
        <taxon>Bacillati</taxon>
        <taxon>Bacillota</taxon>
        <taxon>Clostridia</taxon>
        <taxon>Lachnospirales</taxon>
        <taxon>Lachnospiraceae</taxon>
        <taxon>Hominisplanchenecus</taxon>
    </lineage>
</organism>
<comment type="caution">
    <text evidence="1">The sequence shown here is derived from an EMBL/GenBank/DDBJ whole genome shotgun (WGS) entry which is preliminary data.</text>
</comment>
<gene>
    <name evidence="1" type="ORF">E5357_17460</name>
</gene>
<dbReference type="Proteomes" id="UP000307720">
    <property type="component" value="Unassembled WGS sequence"/>
</dbReference>
<sequence>MKLRIGISERGNSPAWSHCGQGSAGRESRVTTYRGCGITFLNRGGNSSHVTCEAVKKVSGGGKGCSQGKIARNNYVTDRPHRFG</sequence>
<evidence type="ECO:0000313" key="1">
    <source>
        <dbReference type="EMBL" id="TGX96087.1"/>
    </source>
</evidence>
<accession>A0AC61QUK8</accession>
<protein>
    <submittedName>
        <fullName evidence="1">Uncharacterized protein</fullName>
    </submittedName>
</protein>
<name>A0AC61QUK8_9FIRM</name>
<reference evidence="1" key="1">
    <citation type="submission" date="2019-04" db="EMBL/GenBank/DDBJ databases">
        <title>Microbes associate with the intestines of laboratory mice.</title>
        <authorList>
            <person name="Navarre W."/>
            <person name="Wong E."/>
            <person name="Huang K."/>
            <person name="Tropini C."/>
            <person name="Ng K."/>
            <person name="Yu B."/>
        </authorList>
    </citation>
    <scope>NUCLEOTIDE SEQUENCE</scope>
    <source>
        <strain evidence="1">NM72_1-8</strain>
    </source>
</reference>
<proteinExistence type="predicted"/>
<keyword evidence="2" id="KW-1185">Reference proteome</keyword>
<dbReference type="EMBL" id="SRZB01000094">
    <property type="protein sequence ID" value="TGX96087.1"/>
    <property type="molecule type" value="Genomic_DNA"/>
</dbReference>
<evidence type="ECO:0000313" key="2">
    <source>
        <dbReference type="Proteomes" id="UP000307720"/>
    </source>
</evidence>